<evidence type="ECO:0000256" key="3">
    <source>
        <dbReference type="ARBA" id="ARBA00011245"/>
    </source>
</evidence>
<keyword evidence="4" id="KW-0479">Metal-binding</keyword>
<comment type="caution">
    <text evidence="23">The sequence shown here is derived from an EMBL/GenBank/DDBJ whole genome shotgun (WGS) entry which is preliminary data.</text>
</comment>
<dbReference type="PANTHER" id="PTHR43758">
    <property type="entry name" value="7,8-DIHYDRO-8-OXOGUANINE TRIPHOSPHATASE"/>
    <property type="match status" value="1"/>
</dbReference>
<dbReference type="GO" id="GO:0008828">
    <property type="term" value="F:dATP diphosphatase activity"/>
    <property type="evidence" value="ECO:0007669"/>
    <property type="project" value="UniProtKB-EC"/>
</dbReference>
<keyword evidence="6" id="KW-0460">Magnesium</keyword>
<organism evidence="23 24">
    <name type="scientific">Phascolomyces articulosus</name>
    <dbReference type="NCBI Taxonomy" id="60185"/>
    <lineage>
        <taxon>Eukaryota</taxon>
        <taxon>Fungi</taxon>
        <taxon>Fungi incertae sedis</taxon>
        <taxon>Mucoromycota</taxon>
        <taxon>Mucoromycotina</taxon>
        <taxon>Mucoromycetes</taxon>
        <taxon>Mucorales</taxon>
        <taxon>Lichtheimiaceae</taxon>
        <taxon>Phascolomyces</taxon>
    </lineage>
</organism>
<dbReference type="InterPro" id="IPR003563">
    <property type="entry name" value="8ODP"/>
</dbReference>
<dbReference type="GO" id="GO:0046872">
    <property type="term" value="F:metal ion binding"/>
    <property type="evidence" value="ECO:0007669"/>
    <property type="project" value="UniProtKB-KW"/>
</dbReference>
<dbReference type="SUPFAM" id="SSF55811">
    <property type="entry name" value="Nudix"/>
    <property type="match status" value="1"/>
</dbReference>
<proteinExistence type="inferred from homology"/>
<dbReference type="Proteomes" id="UP001209540">
    <property type="component" value="Unassembled WGS sequence"/>
</dbReference>
<dbReference type="EMBL" id="JAIXMP010000019">
    <property type="protein sequence ID" value="KAI9258021.1"/>
    <property type="molecule type" value="Genomic_DNA"/>
</dbReference>
<evidence type="ECO:0000256" key="2">
    <source>
        <dbReference type="ARBA" id="ARBA00005582"/>
    </source>
</evidence>
<comment type="catalytic activity">
    <reaction evidence="19">
        <text>O(6)-methyl-dGTP + H2O = O(6)-methyl-dGMP + diphosphate + H(+)</text>
        <dbReference type="Rhea" id="RHEA:67600"/>
        <dbReference type="ChEBI" id="CHEBI:15377"/>
        <dbReference type="ChEBI" id="CHEBI:15378"/>
        <dbReference type="ChEBI" id="CHEBI:33019"/>
        <dbReference type="ChEBI" id="CHEBI:169974"/>
        <dbReference type="ChEBI" id="CHEBI:169975"/>
    </reaction>
    <physiologicalReaction direction="left-to-right" evidence="19">
        <dbReference type="Rhea" id="RHEA:67601"/>
    </physiologicalReaction>
</comment>
<dbReference type="Pfam" id="PF00293">
    <property type="entry name" value="NUDIX"/>
    <property type="match status" value="1"/>
</dbReference>
<comment type="function">
    <text evidence="21">Oxidized purine nucleoside triphosphate hydrolase which is a prominent sanitizer of the oxidized nucleotide pool. Catalyzes the hydrolysis of 2-oxo-dATP (2-hydroxy-dATP) into 2-oxo-dAMP. Also has a significant hydrolase activity toward 2-oxo-ATP, 8-oxo-dGTP and 8-oxo-dATP. Through the hydrolysis of oxidized purine nucleoside triphosphates, prevents their incorporation into DNA and the subsequent transversions A:T to C:G and G:C to T:A. Also catalyzes the hydrolysis of methylated purine nucleoside triphosphate preventing their integration into DNA. Through this antimutagenic activity protects cells from oxidative stress.</text>
</comment>
<comment type="catalytic activity">
    <reaction evidence="7">
        <text>8-oxo-dATP + H2O = 8-oxo-dAMP + diphosphate + H(+)</text>
        <dbReference type="Rhea" id="RHEA:65396"/>
        <dbReference type="ChEBI" id="CHEBI:15377"/>
        <dbReference type="ChEBI" id="CHEBI:15378"/>
        <dbReference type="ChEBI" id="CHEBI:33019"/>
        <dbReference type="ChEBI" id="CHEBI:71361"/>
        <dbReference type="ChEBI" id="CHEBI:172871"/>
    </reaction>
    <physiologicalReaction direction="left-to-right" evidence="7">
        <dbReference type="Rhea" id="RHEA:65397"/>
    </physiologicalReaction>
</comment>
<comment type="cofactor">
    <cofactor evidence="1">
        <name>Mg(2+)</name>
        <dbReference type="ChEBI" id="CHEBI:18420"/>
    </cofactor>
</comment>
<comment type="catalytic activity">
    <reaction evidence="18">
        <text>N(6)-methyl-ATP + H2O = N(6)-methyl-AMP + diphosphate + H(+)</text>
        <dbReference type="Rhea" id="RHEA:67608"/>
        <dbReference type="ChEBI" id="CHEBI:15377"/>
        <dbReference type="ChEBI" id="CHEBI:15378"/>
        <dbReference type="ChEBI" id="CHEBI:33019"/>
        <dbReference type="ChEBI" id="CHEBI:144842"/>
        <dbReference type="ChEBI" id="CHEBI:172873"/>
    </reaction>
    <physiologicalReaction direction="left-to-right" evidence="18">
        <dbReference type="Rhea" id="RHEA:67609"/>
    </physiologicalReaction>
</comment>
<evidence type="ECO:0000256" key="1">
    <source>
        <dbReference type="ARBA" id="ARBA00001946"/>
    </source>
</evidence>
<dbReference type="InterPro" id="IPR015797">
    <property type="entry name" value="NUDIX_hydrolase-like_dom_sf"/>
</dbReference>
<gene>
    <name evidence="23" type="ORF">BDA99DRAFT_561461</name>
</gene>
<evidence type="ECO:0000256" key="6">
    <source>
        <dbReference type="ARBA" id="ARBA00022842"/>
    </source>
</evidence>
<dbReference type="PROSITE" id="PS51462">
    <property type="entry name" value="NUDIX"/>
    <property type="match status" value="1"/>
</dbReference>
<evidence type="ECO:0000256" key="5">
    <source>
        <dbReference type="ARBA" id="ARBA00022801"/>
    </source>
</evidence>
<comment type="catalytic activity">
    <reaction evidence="20">
        <text>N(6)-methyl-dATP + H2O = N(6)-methyl-dAMP + diphosphate + H(+)</text>
        <dbReference type="Rhea" id="RHEA:67604"/>
        <dbReference type="ChEBI" id="CHEBI:15377"/>
        <dbReference type="ChEBI" id="CHEBI:15378"/>
        <dbReference type="ChEBI" id="CHEBI:33019"/>
        <dbReference type="ChEBI" id="CHEBI:169976"/>
        <dbReference type="ChEBI" id="CHEBI:172872"/>
    </reaction>
    <physiologicalReaction direction="left-to-right" evidence="20">
        <dbReference type="Rhea" id="RHEA:67605"/>
    </physiologicalReaction>
</comment>
<keyword evidence="5 23" id="KW-0378">Hydrolase</keyword>
<feature type="domain" description="Nudix hydrolase" evidence="22">
    <location>
        <begin position="7"/>
        <end position="135"/>
    </location>
</feature>
<evidence type="ECO:0000256" key="18">
    <source>
        <dbReference type="ARBA" id="ARBA00048002"/>
    </source>
</evidence>
<dbReference type="AlphaFoldDB" id="A0AAD5JWS7"/>
<evidence type="ECO:0000256" key="13">
    <source>
        <dbReference type="ARBA" id="ARBA00029673"/>
    </source>
</evidence>
<evidence type="ECO:0000256" key="19">
    <source>
        <dbReference type="ARBA" id="ARBA00048894"/>
    </source>
</evidence>
<keyword evidence="24" id="KW-1185">Reference proteome</keyword>
<evidence type="ECO:0000256" key="10">
    <source>
        <dbReference type="ARBA" id="ARBA00024596"/>
    </source>
</evidence>
<dbReference type="InterPro" id="IPR000086">
    <property type="entry name" value="NUDIX_hydrolase_dom"/>
</dbReference>
<dbReference type="PANTHER" id="PTHR43758:SF2">
    <property type="entry name" value="OXIDIZED PURINE NUCLEOSIDE TRIPHOSPHATE HYDROLASE"/>
    <property type="match status" value="1"/>
</dbReference>
<evidence type="ECO:0000256" key="9">
    <source>
        <dbReference type="ARBA" id="ARBA00024486"/>
    </source>
</evidence>
<reference evidence="23" key="1">
    <citation type="journal article" date="2022" name="IScience">
        <title>Evolution of zygomycete secretomes and the origins of terrestrial fungal ecologies.</title>
        <authorList>
            <person name="Chang Y."/>
            <person name="Wang Y."/>
            <person name="Mondo S."/>
            <person name="Ahrendt S."/>
            <person name="Andreopoulos W."/>
            <person name="Barry K."/>
            <person name="Beard J."/>
            <person name="Benny G.L."/>
            <person name="Blankenship S."/>
            <person name="Bonito G."/>
            <person name="Cuomo C."/>
            <person name="Desiro A."/>
            <person name="Gervers K.A."/>
            <person name="Hundley H."/>
            <person name="Kuo A."/>
            <person name="LaButti K."/>
            <person name="Lang B.F."/>
            <person name="Lipzen A."/>
            <person name="O'Donnell K."/>
            <person name="Pangilinan J."/>
            <person name="Reynolds N."/>
            <person name="Sandor L."/>
            <person name="Smith M.E."/>
            <person name="Tsang A."/>
            <person name="Grigoriev I.V."/>
            <person name="Stajich J.E."/>
            <person name="Spatafora J.W."/>
        </authorList>
    </citation>
    <scope>NUCLEOTIDE SEQUENCE</scope>
    <source>
        <strain evidence="23">RSA 2281</strain>
    </source>
</reference>
<protein>
    <recommendedName>
        <fullName evidence="12">Oxidized purine nucleoside triphosphate hydrolase</fullName>
        <ecNumber evidence="11">3.6.1.56</ecNumber>
    </recommendedName>
    <alternativeName>
        <fullName evidence="16">2-hydroxy-dATP diphosphatase</fullName>
    </alternativeName>
    <alternativeName>
        <fullName evidence="15">7,8-dihydro-8-oxoguanine triphosphatase</fullName>
    </alternativeName>
    <alternativeName>
        <fullName evidence="14">8-oxo-dGTPase</fullName>
    </alternativeName>
    <alternativeName>
        <fullName evidence="17">Methylated purine nucleoside triphosphate hydrolase</fullName>
    </alternativeName>
    <alternativeName>
        <fullName evidence="13">Nucleoside diphosphate-linked moiety X motif 1</fullName>
    </alternativeName>
</protein>
<comment type="catalytic activity">
    <reaction evidence="8">
        <text>2-oxo-dATP + H2O = 2-oxo-dAMP + diphosphate + H(+)</text>
        <dbReference type="Rhea" id="RHEA:31583"/>
        <dbReference type="ChEBI" id="CHEBI:15377"/>
        <dbReference type="ChEBI" id="CHEBI:15378"/>
        <dbReference type="ChEBI" id="CHEBI:33019"/>
        <dbReference type="ChEBI" id="CHEBI:63212"/>
        <dbReference type="ChEBI" id="CHEBI:77897"/>
        <dbReference type="EC" id="3.6.1.56"/>
    </reaction>
    <physiologicalReaction direction="left-to-right" evidence="8">
        <dbReference type="Rhea" id="RHEA:31584"/>
    </physiologicalReaction>
</comment>
<evidence type="ECO:0000256" key="16">
    <source>
        <dbReference type="ARBA" id="ARBA00031927"/>
    </source>
</evidence>
<evidence type="ECO:0000313" key="24">
    <source>
        <dbReference type="Proteomes" id="UP001209540"/>
    </source>
</evidence>
<comment type="similarity">
    <text evidence="2">Belongs to the Nudix hydrolase family.</text>
</comment>
<evidence type="ECO:0000256" key="14">
    <source>
        <dbReference type="ARBA" id="ARBA00030634"/>
    </source>
</evidence>
<dbReference type="CDD" id="cd03427">
    <property type="entry name" value="NUDIX_MTH1_Nudt1"/>
    <property type="match status" value="1"/>
</dbReference>
<evidence type="ECO:0000256" key="15">
    <source>
        <dbReference type="ARBA" id="ARBA00030682"/>
    </source>
</evidence>
<comment type="catalytic activity">
    <reaction evidence="10">
        <text>2-oxo-ATP + H2O = 2-oxo-AMP + diphosphate + H(+)</text>
        <dbReference type="Rhea" id="RHEA:67392"/>
        <dbReference type="ChEBI" id="CHEBI:15377"/>
        <dbReference type="ChEBI" id="CHEBI:15378"/>
        <dbReference type="ChEBI" id="CHEBI:33019"/>
        <dbReference type="ChEBI" id="CHEBI:71395"/>
        <dbReference type="ChEBI" id="CHEBI:172878"/>
    </reaction>
    <physiologicalReaction direction="left-to-right" evidence="10">
        <dbReference type="Rhea" id="RHEA:67393"/>
    </physiologicalReaction>
</comment>
<evidence type="ECO:0000256" key="4">
    <source>
        <dbReference type="ARBA" id="ARBA00022723"/>
    </source>
</evidence>
<comment type="catalytic activity">
    <reaction evidence="9">
        <text>8-oxo-dGTP + H2O = 8-oxo-dGMP + diphosphate + H(+)</text>
        <dbReference type="Rhea" id="RHEA:31575"/>
        <dbReference type="ChEBI" id="CHEBI:15377"/>
        <dbReference type="ChEBI" id="CHEBI:15378"/>
        <dbReference type="ChEBI" id="CHEBI:33019"/>
        <dbReference type="ChEBI" id="CHEBI:63224"/>
        <dbReference type="ChEBI" id="CHEBI:77896"/>
    </reaction>
    <physiologicalReaction direction="left-to-right" evidence="9">
        <dbReference type="Rhea" id="RHEA:31576"/>
    </physiologicalReaction>
</comment>
<dbReference type="GO" id="GO:0008413">
    <property type="term" value="F:8-oxo-7,8-dihydroguanosine triphosphate pyrophosphatase activity"/>
    <property type="evidence" value="ECO:0007669"/>
    <property type="project" value="InterPro"/>
</dbReference>
<evidence type="ECO:0000259" key="22">
    <source>
        <dbReference type="PROSITE" id="PS51462"/>
    </source>
</evidence>
<comment type="subunit">
    <text evidence="3">Monomer.</text>
</comment>
<reference evidence="23" key="2">
    <citation type="submission" date="2023-02" db="EMBL/GenBank/DDBJ databases">
        <authorList>
            <consortium name="DOE Joint Genome Institute"/>
            <person name="Mondo S.J."/>
            <person name="Chang Y."/>
            <person name="Wang Y."/>
            <person name="Ahrendt S."/>
            <person name="Andreopoulos W."/>
            <person name="Barry K."/>
            <person name="Beard J."/>
            <person name="Benny G.L."/>
            <person name="Blankenship S."/>
            <person name="Bonito G."/>
            <person name="Cuomo C."/>
            <person name="Desiro A."/>
            <person name="Gervers K.A."/>
            <person name="Hundley H."/>
            <person name="Kuo A."/>
            <person name="LaButti K."/>
            <person name="Lang B.F."/>
            <person name="Lipzen A."/>
            <person name="O'Donnell K."/>
            <person name="Pangilinan J."/>
            <person name="Reynolds N."/>
            <person name="Sandor L."/>
            <person name="Smith M.W."/>
            <person name="Tsang A."/>
            <person name="Grigoriev I.V."/>
            <person name="Stajich J.E."/>
            <person name="Spatafora J.W."/>
        </authorList>
    </citation>
    <scope>NUCLEOTIDE SEQUENCE</scope>
    <source>
        <strain evidence="23">RSA 2281</strain>
    </source>
</reference>
<dbReference type="GO" id="GO:0005737">
    <property type="term" value="C:cytoplasm"/>
    <property type="evidence" value="ECO:0007669"/>
    <property type="project" value="TreeGrafter"/>
</dbReference>
<evidence type="ECO:0000256" key="8">
    <source>
        <dbReference type="ARBA" id="ARBA00024459"/>
    </source>
</evidence>
<evidence type="ECO:0000256" key="17">
    <source>
        <dbReference type="ARBA" id="ARBA00032071"/>
    </source>
</evidence>
<evidence type="ECO:0000256" key="7">
    <source>
        <dbReference type="ARBA" id="ARBA00024448"/>
    </source>
</evidence>
<dbReference type="EC" id="3.6.1.56" evidence="11"/>
<evidence type="ECO:0000256" key="11">
    <source>
        <dbReference type="ARBA" id="ARBA00026103"/>
    </source>
</evidence>
<evidence type="ECO:0000256" key="20">
    <source>
        <dbReference type="ARBA" id="ARBA00049032"/>
    </source>
</evidence>
<dbReference type="Gene3D" id="3.90.79.10">
    <property type="entry name" value="Nucleoside Triphosphate Pyrophosphohydrolase"/>
    <property type="match status" value="1"/>
</dbReference>
<evidence type="ECO:0000256" key="21">
    <source>
        <dbReference type="ARBA" id="ARBA00053094"/>
    </source>
</evidence>
<dbReference type="GO" id="GO:0042262">
    <property type="term" value="P:DNA protection"/>
    <property type="evidence" value="ECO:0007669"/>
    <property type="project" value="InterPro"/>
</dbReference>
<evidence type="ECO:0000313" key="23">
    <source>
        <dbReference type="EMBL" id="KAI9258021.1"/>
    </source>
</evidence>
<name>A0AAD5JWS7_9FUNG</name>
<dbReference type="PRINTS" id="PR01403">
    <property type="entry name" value="8OXTPHPHTASE"/>
</dbReference>
<sequence>MGVIVEKKKPLTLVLTLDEKNQKILLGMKKRGFGSNKFNGFGGKLEPGETVIQAAHRELEEEAMIRAVDMDKIGINLFTFENDPVALEVHVFRSTQFQGTPTETEEMRPEWFSYDMIPFDSMWADDRLWFPLFLKGQHFLGEFHFSEDQKRILEQDLRSVSQVPDEYDLSQRKLA</sequence>
<evidence type="ECO:0000256" key="12">
    <source>
        <dbReference type="ARBA" id="ARBA00026218"/>
    </source>
</evidence>
<accession>A0AAD5JWS7</accession>